<evidence type="ECO:0000313" key="3">
    <source>
        <dbReference type="Proteomes" id="UP001152049"/>
    </source>
</evidence>
<feature type="region of interest" description="Disordered" evidence="1">
    <location>
        <begin position="1"/>
        <end position="27"/>
    </location>
</feature>
<name>A0A9W8VMX9_9HYPO</name>
<gene>
    <name evidence="2" type="ORF">NW762_002766</name>
</gene>
<dbReference type="EMBL" id="JAOQAZ010000003">
    <property type="protein sequence ID" value="KAJ4268699.1"/>
    <property type="molecule type" value="Genomic_DNA"/>
</dbReference>
<comment type="caution">
    <text evidence="2">The sequence shown here is derived from an EMBL/GenBank/DDBJ whole genome shotgun (WGS) entry which is preliminary data.</text>
</comment>
<dbReference type="Proteomes" id="UP001152049">
    <property type="component" value="Unassembled WGS sequence"/>
</dbReference>
<keyword evidence="3" id="KW-1185">Reference proteome</keyword>
<accession>A0A9W8VMX9</accession>
<proteinExistence type="predicted"/>
<organism evidence="2 3">
    <name type="scientific">Fusarium torreyae</name>
    <dbReference type="NCBI Taxonomy" id="1237075"/>
    <lineage>
        <taxon>Eukaryota</taxon>
        <taxon>Fungi</taxon>
        <taxon>Dikarya</taxon>
        <taxon>Ascomycota</taxon>
        <taxon>Pezizomycotina</taxon>
        <taxon>Sordariomycetes</taxon>
        <taxon>Hypocreomycetidae</taxon>
        <taxon>Hypocreales</taxon>
        <taxon>Nectriaceae</taxon>
        <taxon>Fusarium</taxon>
    </lineage>
</organism>
<feature type="compositionally biased region" description="Polar residues" evidence="1">
    <location>
        <begin position="1"/>
        <end position="12"/>
    </location>
</feature>
<protein>
    <submittedName>
        <fullName evidence="2">Uncharacterized protein</fullName>
    </submittedName>
</protein>
<evidence type="ECO:0000256" key="1">
    <source>
        <dbReference type="SAM" id="MobiDB-lite"/>
    </source>
</evidence>
<sequence>MAKSAESPTTKSSSERDNEPPKSSNNTSLAFGAYLIQLGSKTGKTKGGTGAVVFGSVAVAVGSGALDSVAMDATVLAARCSTSLNMAYSNADTMNQFEG</sequence>
<dbReference type="AlphaFoldDB" id="A0A9W8VMX9"/>
<evidence type="ECO:0000313" key="2">
    <source>
        <dbReference type="EMBL" id="KAJ4268699.1"/>
    </source>
</evidence>
<reference evidence="2" key="1">
    <citation type="submission" date="2022-09" db="EMBL/GenBank/DDBJ databases">
        <title>Fusarium specimens isolated from Avocado Roots.</title>
        <authorList>
            <person name="Stajich J."/>
            <person name="Roper C."/>
            <person name="Heimlech-Rivalta G."/>
        </authorList>
    </citation>
    <scope>NUCLEOTIDE SEQUENCE</scope>
    <source>
        <strain evidence="2">CF00136</strain>
    </source>
</reference>
<dbReference type="OrthoDB" id="5050356at2759"/>